<proteinExistence type="predicted"/>
<organism evidence="1 2">
    <name type="scientific">Rouxiella silvae</name>
    <dbReference type="NCBI Taxonomy" id="1646373"/>
    <lineage>
        <taxon>Bacteria</taxon>
        <taxon>Pseudomonadati</taxon>
        <taxon>Pseudomonadota</taxon>
        <taxon>Gammaproteobacteria</taxon>
        <taxon>Enterobacterales</taxon>
        <taxon>Yersiniaceae</taxon>
        <taxon>Rouxiella</taxon>
    </lineage>
</organism>
<dbReference type="Proteomes" id="UP000192722">
    <property type="component" value="Unassembled WGS sequence"/>
</dbReference>
<protein>
    <recommendedName>
        <fullName evidence="3">Phage tail protein</fullName>
    </recommendedName>
</protein>
<reference evidence="1 2" key="1">
    <citation type="journal article" date="2017" name="Int. J. Syst. Evol. Microbiol.">
        <title>Rouxiella badensis sp. nov. and Rouxiella silvae sp. nov. isolated from peat bog soil in Germany and emendation of the genus description.</title>
        <authorList>
            <person name="Le Fleche-Mateos A."/>
            <person name="Kugler J.H."/>
            <person name="Hansen S.H."/>
            <person name="Syldatk C."/>
            <person name="Hausmann R."/>
            <person name="Lomprez F."/>
            <person name="Vandenbogaert M."/>
            <person name="Manuguerra J.C."/>
            <person name="Grimont P.A."/>
        </authorList>
    </citation>
    <scope>NUCLEOTIDE SEQUENCE [LARGE SCALE GENOMIC DNA]</scope>
    <source>
        <strain evidence="1 2">213</strain>
    </source>
</reference>
<dbReference type="InterPro" id="IPR003458">
    <property type="entry name" value="Phage_T4_Gp38_tail_assem"/>
</dbReference>
<dbReference type="EMBL" id="MRWD01000044">
    <property type="protein sequence ID" value="ORJ20041.1"/>
    <property type="molecule type" value="Genomic_DNA"/>
</dbReference>
<evidence type="ECO:0000313" key="1">
    <source>
        <dbReference type="EMBL" id="ORJ20041.1"/>
    </source>
</evidence>
<dbReference type="Pfam" id="PF02413">
    <property type="entry name" value="Caudo_TAP"/>
    <property type="match status" value="1"/>
</dbReference>
<evidence type="ECO:0000313" key="2">
    <source>
        <dbReference type="Proteomes" id="UP000192722"/>
    </source>
</evidence>
<evidence type="ECO:0008006" key="3">
    <source>
        <dbReference type="Google" id="ProtNLM"/>
    </source>
</evidence>
<sequence>MLFSETTQAFYDKNANYGSNMPADAEEITGDEYAQFYAAVNSARRVYKSASAFVISIPQPDKYYTWDENTSSWKITAAMSQQRDNDAASALKQTASSEVTRSSTLISILSDKVELQDFSGAETSDSVTATLTIWKKYRIDCNSVVTGSATELPMAPDA</sequence>
<accession>A0ABX3TXT1</accession>
<comment type="caution">
    <text evidence="1">The sequence shown here is derived from an EMBL/GenBank/DDBJ whole genome shotgun (WGS) entry which is preliminary data.</text>
</comment>
<dbReference type="RefSeq" id="WP_084983747.1">
    <property type="nucleotide sequence ID" value="NZ_CBCSCF010000010.1"/>
</dbReference>
<keyword evidence="2" id="KW-1185">Reference proteome</keyword>
<gene>
    <name evidence="1" type="ORF">BS639_17255</name>
</gene>
<name>A0ABX3TXT1_9GAMM</name>